<dbReference type="EMBL" id="CP107941">
    <property type="protein sequence ID" value="WUI83826.1"/>
    <property type="molecule type" value="Genomic_DNA"/>
</dbReference>
<evidence type="ECO:0000259" key="2">
    <source>
        <dbReference type="PROSITE" id="PS51819"/>
    </source>
</evidence>
<sequence length="158" mass="17254">MEDADQRDPQPGRGTIQRMDNIAIVVDDLGAARAFFVALGLEFEGEATVEGSAVDRLVGLEGVRSDIVVMRTPDGHGRLELTRYHTPTSPDGDPRAPANTLGAHRVMFAVEDMDDILDRLRPHGAELVGEVVRYENSYRLCYLRGPAGIIVALAEQIT</sequence>
<gene>
    <name evidence="3" type="ORF">OG375_05785</name>
</gene>
<organism evidence="3 4">
    <name type="scientific">Micromonospora zamorensis</name>
    <dbReference type="NCBI Taxonomy" id="709883"/>
    <lineage>
        <taxon>Bacteria</taxon>
        <taxon>Bacillati</taxon>
        <taxon>Actinomycetota</taxon>
        <taxon>Actinomycetes</taxon>
        <taxon>Micromonosporales</taxon>
        <taxon>Micromonosporaceae</taxon>
        <taxon>Micromonospora</taxon>
    </lineage>
</organism>
<name>A0ABZ1PI91_9ACTN</name>
<protein>
    <submittedName>
        <fullName evidence="3">VOC family protein</fullName>
    </submittedName>
</protein>
<dbReference type="Gene3D" id="3.10.180.10">
    <property type="entry name" value="2,3-Dihydroxybiphenyl 1,2-Dioxygenase, domain 1"/>
    <property type="match status" value="1"/>
</dbReference>
<proteinExistence type="predicted"/>
<dbReference type="InterPro" id="IPR037523">
    <property type="entry name" value="VOC_core"/>
</dbReference>
<keyword evidence="1" id="KW-0479">Metal-binding</keyword>
<dbReference type="InterPro" id="IPR051785">
    <property type="entry name" value="MMCE/EMCE_epimerase"/>
</dbReference>
<dbReference type="PANTHER" id="PTHR43048">
    <property type="entry name" value="METHYLMALONYL-COA EPIMERASE"/>
    <property type="match status" value="1"/>
</dbReference>
<dbReference type="InterPro" id="IPR029068">
    <property type="entry name" value="Glyas_Bleomycin-R_OHBP_Dase"/>
</dbReference>
<evidence type="ECO:0000313" key="4">
    <source>
        <dbReference type="Proteomes" id="UP001346877"/>
    </source>
</evidence>
<dbReference type="PROSITE" id="PS51819">
    <property type="entry name" value="VOC"/>
    <property type="match status" value="1"/>
</dbReference>
<dbReference type="InterPro" id="IPR004360">
    <property type="entry name" value="Glyas_Fos-R_dOase_dom"/>
</dbReference>
<dbReference type="Pfam" id="PF00903">
    <property type="entry name" value="Glyoxalase"/>
    <property type="match status" value="1"/>
</dbReference>
<dbReference type="Proteomes" id="UP001346877">
    <property type="component" value="Chromosome"/>
</dbReference>
<evidence type="ECO:0000256" key="1">
    <source>
        <dbReference type="ARBA" id="ARBA00022723"/>
    </source>
</evidence>
<evidence type="ECO:0000313" key="3">
    <source>
        <dbReference type="EMBL" id="WUI83826.1"/>
    </source>
</evidence>
<feature type="domain" description="VOC" evidence="2">
    <location>
        <begin position="18"/>
        <end position="156"/>
    </location>
</feature>
<dbReference type="CDD" id="cd08353">
    <property type="entry name" value="VOC_like"/>
    <property type="match status" value="1"/>
</dbReference>
<dbReference type="RefSeq" id="WP_328373353.1">
    <property type="nucleotide sequence ID" value="NZ_CP107941.1"/>
</dbReference>
<reference evidence="3 4" key="1">
    <citation type="submission" date="2022-10" db="EMBL/GenBank/DDBJ databases">
        <title>The complete genomes of actinobacterial strains from the NBC collection.</title>
        <authorList>
            <person name="Joergensen T.S."/>
            <person name="Alvarez Arevalo M."/>
            <person name="Sterndorff E.B."/>
            <person name="Faurdal D."/>
            <person name="Vuksanovic O."/>
            <person name="Mourched A.-S."/>
            <person name="Charusanti P."/>
            <person name="Shaw S."/>
            <person name="Blin K."/>
            <person name="Weber T."/>
        </authorList>
    </citation>
    <scope>NUCLEOTIDE SEQUENCE [LARGE SCALE GENOMIC DNA]</scope>
    <source>
        <strain evidence="3 4">NBC_00396</strain>
    </source>
</reference>
<keyword evidence="4" id="KW-1185">Reference proteome</keyword>
<dbReference type="PANTHER" id="PTHR43048:SF5">
    <property type="entry name" value="BLR5325 PROTEIN"/>
    <property type="match status" value="1"/>
</dbReference>
<dbReference type="SUPFAM" id="SSF54593">
    <property type="entry name" value="Glyoxalase/Bleomycin resistance protein/Dihydroxybiphenyl dioxygenase"/>
    <property type="match status" value="1"/>
</dbReference>
<accession>A0ABZ1PI91</accession>